<dbReference type="GO" id="GO:0003677">
    <property type="term" value="F:DNA binding"/>
    <property type="evidence" value="ECO:0007669"/>
    <property type="project" value="InterPro"/>
</dbReference>
<name>A0A8J2HB56_COTCN</name>
<evidence type="ECO:0000256" key="1">
    <source>
        <dbReference type="ARBA" id="ARBA00004123"/>
    </source>
</evidence>
<evidence type="ECO:0000259" key="2">
    <source>
        <dbReference type="Pfam" id="PF01498"/>
    </source>
</evidence>
<dbReference type="EMBL" id="CAJNRD030001119">
    <property type="protein sequence ID" value="CAG5090518.1"/>
    <property type="molecule type" value="Genomic_DNA"/>
</dbReference>
<dbReference type="GO" id="GO:0005634">
    <property type="term" value="C:nucleus"/>
    <property type="evidence" value="ECO:0007669"/>
    <property type="project" value="UniProtKB-SubCell"/>
</dbReference>
<accession>A0A8J2HB56</accession>
<dbReference type="GO" id="GO:0015074">
    <property type="term" value="P:DNA integration"/>
    <property type="evidence" value="ECO:0007669"/>
    <property type="project" value="InterPro"/>
</dbReference>
<dbReference type="Gene3D" id="1.10.10.10">
    <property type="entry name" value="Winged helix-like DNA-binding domain superfamily/Winged helix DNA-binding domain"/>
    <property type="match status" value="1"/>
</dbReference>
<dbReference type="SUPFAM" id="SSF46689">
    <property type="entry name" value="Homeodomain-like"/>
    <property type="match status" value="1"/>
</dbReference>
<feature type="domain" description="Transposase Tc1-like" evidence="2">
    <location>
        <begin position="72"/>
        <end position="138"/>
    </location>
</feature>
<evidence type="ECO:0000313" key="4">
    <source>
        <dbReference type="Proteomes" id="UP000786811"/>
    </source>
</evidence>
<gene>
    <name evidence="3" type="ORF">HICCMSTLAB_LOCUS5664</name>
</gene>
<dbReference type="OrthoDB" id="7697610at2759"/>
<dbReference type="Gene3D" id="3.30.420.10">
    <property type="entry name" value="Ribonuclease H-like superfamily/Ribonuclease H"/>
    <property type="match status" value="1"/>
</dbReference>
<dbReference type="Proteomes" id="UP000786811">
    <property type="component" value="Unassembled WGS sequence"/>
</dbReference>
<sequence>MDNKSELIHQRTKIISLYVAGYKKSEIVKETGCQLNTVSKWIKKYSEFGKDGLIDNRCKNKRKRKTTRDEDEELYRAAKENNFNSCKSFADRANLNISQSTISRRLKEKGLVNGKTCKKILLTEDNRRDRIKYCRDYSHWTSEQWANVIWSDEKTCKSVTDNRLRVWREKNTRMVPENVAENARSSRISSMYWG</sequence>
<evidence type="ECO:0000313" key="3">
    <source>
        <dbReference type="EMBL" id="CAG5090518.1"/>
    </source>
</evidence>
<comment type="subcellular location">
    <subcellularLocation>
        <location evidence="1">Nucleus</location>
    </subcellularLocation>
</comment>
<dbReference type="InterPro" id="IPR036388">
    <property type="entry name" value="WH-like_DNA-bd_sf"/>
</dbReference>
<dbReference type="InterPro" id="IPR002492">
    <property type="entry name" value="Transposase_Tc1-like"/>
</dbReference>
<protein>
    <submittedName>
        <fullName evidence="3">Similar to Transposable element Tcb1 transposase (Caenorhabditis briggsae)</fullName>
    </submittedName>
</protein>
<dbReference type="Pfam" id="PF13384">
    <property type="entry name" value="HTH_23"/>
    <property type="match status" value="1"/>
</dbReference>
<comment type="caution">
    <text evidence="3">The sequence shown here is derived from an EMBL/GenBank/DDBJ whole genome shotgun (WGS) entry which is preliminary data.</text>
</comment>
<keyword evidence="4" id="KW-1185">Reference proteome</keyword>
<reference evidence="3" key="1">
    <citation type="submission" date="2021-04" db="EMBL/GenBank/DDBJ databases">
        <authorList>
            <person name="Chebbi M.A.C M."/>
        </authorList>
    </citation>
    <scope>NUCLEOTIDE SEQUENCE</scope>
</reference>
<dbReference type="GO" id="GO:0006313">
    <property type="term" value="P:DNA transposition"/>
    <property type="evidence" value="ECO:0007669"/>
    <property type="project" value="InterPro"/>
</dbReference>
<dbReference type="Pfam" id="PF01498">
    <property type="entry name" value="HTH_Tnp_Tc3_2"/>
    <property type="match status" value="1"/>
</dbReference>
<dbReference type="InterPro" id="IPR009057">
    <property type="entry name" value="Homeodomain-like_sf"/>
</dbReference>
<dbReference type="InterPro" id="IPR036397">
    <property type="entry name" value="RNaseH_sf"/>
</dbReference>
<dbReference type="AlphaFoldDB" id="A0A8J2HB56"/>
<proteinExistence type="predicted"/>
<organism evidence="3 4">
    <name type="scientific">Cotesia congregata</name>
    <name type="common">Parasitoid wasp</name>
    <name type="synonym">Apanteles congregatus</name>
    <dbReference type="NCBI Taxonomy" id="51543"/>
    <lineage>
        <taxon>Eukaryota</taxon>
        <taxon>Metazoa</taxon>
        <taxon>Ecdysozoa</taxon>
        <taxon>Arthropoda</taxon>
        <taxon>Hexapoda</taxon>
        <taxon>Insecta</taxon>
        <taxon>Pterygota</taxon>
        <taxon>Neoptera</taxon>
        <taxon>Endopterygota</taxon>
        <taxon>Hymenoptera</taxon>
        <taxon>Apocrita</taxon>
        <taxon>Ichneumonoidea</taxon>
        <taxon>Braconidae</taxon>
        <taxon>Microgastrinae</taxon>
        <taxon>Cotesia</taxon>
    </lineage>
</organism>